<protein>
    <submittedName>
        <fullName evidence="2">Uncharacterized protein</fullName>
    </submittedName>
</protein>
<accession>A0A518CWX0</accession>
<feature type="compositionally biased region" description="Basic and acidic residues" evidence="1">
    <location>
        <begin position="61"/>
        <end position="89"/>
    </location>
</feature>
<dbReference type="Proteomes" id="UP000319342">
    <property type="component" value="Chromosome"/>
</dbReference>
<keyword evidence="3" id="KW-1185">Reference proteome</keyword>
<feature type="region of interest" description="Disordered" evidence="1">
    <location>
        <begin position="1"/>
        <end position="257"/>
    </location>
</feature>
<feature type="compositionally biased region" description="Low complexity" evidence="1">
    <location>
        <begin position="200"/>
        <end position="218"/>
    </location>
</feature>
<proteinExistence type="predicted"/>
<reference evidence="2 3" key="1">
    <citation type="submission" date="2019-02" db="EMBL/GenBank/DDBJ databases">
        <title>Deep-cultivation of Planctomycetes and their phenomic and genomic characterization uncovers novel biology.</title>
        <authorList>
            <person name="Wiegand S."/>
            <person name="Jogler M."/>
            <person name="Boedeker C."/>
            <person name="Pinto D."/>
            <person name="Vollmers J."/>
            <person name="Rivas-Marin E."/>
            <person name="Kohn T."/>
            <person name="Peeters S.H."/>
            <person name="Heuer A."/>
            <person name="Rast P."/>
            <person name="Oberbeckmann S."/>
            <person name="Bunk B."/>
            <person name="Jeske O."/>
            <person name="Meyerdierks A."/>
            <person name="Storesund J.E."/>
            <person name="Kallscheuer N."/>
            <person name="Luecker S."/>
            <person name="Lage O.M."/>
            <person name="Pohl T."/>
            <person name="Merkel B.J."/>
            <person name="Hornburger P."/>
            <person name="Mueller R.-W."/>
            <person name="Bruemmer F."/>
            <person name="Labrenz M."/>
            <person name="Spormann A.M."/>
            <person name="Op den Camp H."/>
            <person name="Overmann J."/>
            <person name="Amann R."/>
            <person name="Jetten M.S.M."/>
            <person name="Mascher T."/>
            <person name="Medema M.H."/>
            <person name="Devos D.P."/>
            <person name="Kaster A.-K."/>
            <person name="Ovreas L."/>
            <person name="Rohde M."/>
            <person name="Galperin M.Y."/>
            <person name="Jogler C."/>
        </authorList>
    </citation>
    <scope>NUCLEOTIDE SEQUENCE [LARGE SCALE GENOMIC DNA]</scope>
    <source>
        <strain evidence="2 3">Pla163</strain>
    </source>
</reference>
<evidence type="ECO:0000313" key="2">
    <source>
        <dbReference type="EMBL" id="QDU83727.1"/>
    </source>
</evidence>
<sequence>MGATPAGRTRSRTAGARLTGRAVRPVGGLTVGGLTVSGSTVGRWSGGDPAPEGTAPARRSARPERHTGADLDRSSVDDAWRARLVDRRLRSAARPSGRGRAATRRPRERRRHDGALGPPATRARTSIGVRSTTRGARGSSIAASGRRPESQDVVGRRPGTRENGDGTTEPSTRPPHGRGPRSELGGRHVGRTARRSPRPVGSRTVGGWTVGGSTVRTWSGGDPAPEGTAPARRSARPSRHADGVRRSRVGLRTRERA</sequence>
<evidence type="ECO:0000313" key="3">
    <source>
        <dbReference type="Proteomes" id="UP000319342"/>
    </source>
</evidence>
<organism evidence="2 3">
    <name type="scientific">Rohdeia mirabilis</name>
    <dbReference type="NCBI Taxonomy" id="2528008"/>
    <lineage>
        <taxon>Bacteria</taxon>
        <taxon>Pseudomonadati</taxon>
        <taxon>Planctomycetota</taxon>
        <taxon>Planctomycetia</taxon>
        <taxon>Planctomycetia incertae sedis</taxon>
        <taxon>Rohdeia</taxon>
    </lineage>
</organism>
<evidence type="ECO:0000256" key="1">
    <source>
        <dbReference type="SAM" id="MobiDB-lite"/>
    </source>
</evidence>
<feature type="compositionally biased region" description="Basic residues" evidence="1">
    <location>
        <begin position="188"/>
        <end position="197"/>
    </location>
</feature>
<gene>
    <name evidence="2" type="ORF">Pla163_08280</name>
</gene>
<name>A0A518CWX0_9BACT</name>
<dbReference type="AlphaFoldDB" id="A0A518CWX0"/>
<feature type="compositionally biased region" description="Low complexity" evidence="1">
    <location>
        <begin position="1"/>
        <end position="42"/>
    </location>
</feature>
<feature type="compositionally biased region" description="Basic residues" evidence="1">
    <location>
        <begin position="101"/>
        <end position="112"/>
    </location>
</feature>
<dbReference type="EMBL" id="CP036290">
    <property type="protein sequence ID" value="QDU83727.1"/>
    <property type="molecule type" value="Genomic_DNA"/>
</dbReference>